<feature type="region of interest" description="Disordered" evidence="4">
    <location>
        <begin position="432"/>
        <end position="470"/>
    </location>
</feature>
<dbReference type="Proteomes" id="UP000054251">
    <property type="component" value="Unassembled WGS sequence"/>
</dbReference>
<dbReference type="SMART" id="SM00292">
    <property type="entry name" value="BRCT"/>
    <property type="match status" value="2"/>
</dbReference>
<dbReference type="CDD" id="cd17745">
    <property type="entry name" value="BRCT_p53bp1_rpt1"/>
    <property type="match status" value="1"/>
</dbReference>
<dbReference type="PROSITE" id="PS50172">
    <property type="entry name" value="BRCT"/>
    <property type="match status" value="1"/>
</dbReference>
<evidence type="ECO:0000259" key="5">
    <source>
        <dbReference type="PROSITE" id="PS50172"/>
    </source>
</evidence>
<protein>
    <recommendedName>
        <fullName evidence="5">BRCT domain-containing protein</fullName>
    </recommendedName>
</protein>
<feature type="compositionally biased region" description="Polar residues" evidence="4">
    <location>
        <begin position="266"/>
        <end position="281"/>
    </location>
</feature>
<feature type="region of interest" description="Disordered" evidence="4">
    <location>
        <begin position="264"/>
        <end position="348"/>
    </location>
</feature>
<dbReference type="GO" id="GO:0045944">
    <property type="term" value="P:positive regulation of transcription by RNA polymerase II"/>
    <property type="evidence" value="ECO:0007669"/>
    <property type="project" value="TreeGrafter"/>
</dbReference>
<dbReference type="InterPro" id="IPR001357">
    <property type="entry name" value="BRCT_dom"/>
</dbReference>
<organism evidence="6 7">
    <name type="scientific">Debaryomyces fabryi</name>
    <dbReference type="NCBI Taxonomy" id="58627"/>
    <lineage>
        <taxon>Eukaryota</taxon>
        <taxon>Fungi</taxon>
        <taxon>Dikarya</taxon>
        <taxon>Ascomycota</taxon>
        <taxon>Saccharomycotina</taxon>
        <taxon>Pichiomycetes</taxon>
        <taxon>Debaryomycetaceae</taxon>
        <taxon>Debaryomyces</taxon>
    </lineage>
</organism>
<dbReference type="CDD" id="cd17724">
    <property type="entry name" value="BRCT_p53bp1_rpt2"/>
    <property type="match status" value="1"/>
</dbReference>
<feature type="compositionally biased region" description="Basic and acidic residues" evidence="4">
    <location>
        <begin position="334"/>
        <end position="343"/>
    </location>
</feature>
<keyword evidence="7" id="KW-1185">Reference proteome</keyword>
<evidence type="ECO:0000256" key="2">
    <source>
        <dbReference type="ARBA" id="ARBA00022763"/>
    </source>
</evidence>
<dbReference type="InterPro" id="IPR036420">
    <property type="entry name" value="BRCT_dom_sf"/>
</dbReference>
<name>A0A0V1PX85_9ASCO</name>
<dbReference type="GO" id="GO:0005634">
    <property type="term" value="C:nucleus"/>
    <property type="evidence" value="ECO:0007669"/>
    <property type="project" value="UniProtKB-SubCell"/>
</dbReference>
<dbReference type="InterPro" id="IPR047249">
    <property type="entry name" value="BRCT_p53bp1-like_rpt1"/>
</dbReference>
<dbReference type="AlphaFoldDB" id="A0A0V1PX85"/>
<dbReference type="SUPFAM" id="SSF52113">
    <property type="entry name" value="BRCT domain"/>
    <property type="match status" value="2"/>
</dbReference>
<evidence type="ECO:0000256" key="3">
    <source>
        <dbReference type="ARBA" id="ARBA00023242"/>
    </source>
</evidence>
<dbReference type="GO" id="GO:0000077">
    <property type="term" value="P:DNA damage checkpoint signaling"/>
    <property type="evidence" value="ECO:0007669"/>
    <property type="project" value="TreeGrafter"/>
</dbReference>
<proteinExistence type="predicted"/>
<feature type="domain" description="BRCT" evidence="5">
    <location>
        <begin position="781"/>
        <end position="896"/>
    </location>
</feature>
<keyword evidence="3" id="KW-0539">Nucleus</keyword>
<keyword evidence="2" id="KW-0227">DNA damage</keyword>
<reference evidence="6 7" key="1">
    <citation type="submission" date="2015-11" db="EMBL/GenBank/DDBJ databases">
        <title>The genome of Debaryomyces fabryi.</title>
        <authorList>
            <person name="Tafer H."/>
            <person name="Lopandic K."/>
        </authorList>
    </citation>
    <scope>NUCLEOTIDE SEQUENCE [LARGE SCALE GENOMIC DNA]</scope>
    <source>
        <strain evidence="6 7">CBS 789</strain>
    </source>
</reference>
<dbReference type="Gene3D" id="3.40.50.10190">
    <property type="entry name" value="BRCT domain"/>
    <property type="match status" value="1"/>
</dbReference>
<dbReference type="InterPro" id="IPR013914">
    <property type="entry name" value="Rad9_Rad53-bd_dom_fun"/>
</dbReference>
<feature type="region of interest" description="Disordered" evidence="4">
    <location>
        <begin position="1"/>
        <end position="33"/>
    </location>
</feature>
<dbReference type="PANTHER" id="PTHR15321">
    <property type="entry name" value="TUMOR SUPPRESSOR P53-BINDING PROTEIN 1"/>
    <property type="match status" value="1"/>
</dbReference>
<dbReference type="Pfam" id="PF08605">
    <property type="entry name" value="Rad9_Rad53_bind"/>
    <property type="match status" value="1"/>
</dbReference>
<dbReference type="PANTHER" id="PTHR15321:SF3">
    <property type="entry name" value="TP53-BINDING PROTEIN 1"/>
    <property type="match status" value="1"/>
</dbReference>
<evidence type="ECO:0000256" key="4">
    <source>
        <dbReference type="SAM" id="MobiDB-lite"/>
    </source>
</evidence>
<evidence type="ECO:0000313" key="6">
    <source>
        <dbReference type="EMBL" id="KSA00871.1"/>
    </source>
</evidence>
<dbReference type="GO" id="GO:0042393">
    <property type="term" value="F:histone binding"/>
    <property type="evidence" value="ECO:0007669"/>
    <property type="project" value="TreeGrafter"/>
</dbReference>
<dbReference type="RefSeq" id="XP_015466973.1">
    <property type="nucleotide sequence ID" value="XM_015612185.1"/>
</dbReference>
<dbReference type="Pfam" id="PF00533">
    <property type="entry name" value="BRCT"/>
    <property type="match status" value="1"/>
</dbReference>
<feature type="compositionally biased region" description="Polar residues" evidence="4">
    <location>
        <begin position="435"/>
        <end position="466"/>
    </location>
</feature>
<evidence type="ECO:0000256" key="1">
    <source>
        <dbReference type="ARBA" id="ARBA00004123"/>
    </source>
</evidence>
<dbReference type="OrthoDB" id="129353at2759"/>
<gene>
    <name evidence="6" type="ORF">AC631_03356</name>
</gene>
<dbReference type="InterPro" id="IPR047252">
    <property type="entry name" value="TP53BP1-like"/>
</dbReference>
<dbReference type="EMBL" id="LMYN01000071">
    <property type="protein sequence ID" value="KSA00871.1"/>
    <property type="molecule type" value="Genomic_DNA"/>
</dbReference>
<sequence>MEKSSNSLVGLNIEDSTVHNQTPRKLSDQSQNDMNSSLIFGNEITSKSIETQNDNIEEKPLGFGNRSNENIIRKQTLVKVAPTQNDTTFELLQNPNDTPFLSKLKDPFEDTYNESLQKLSIDTPLNKKIGSQFDDSNPLQIKLTQKYNFETLRNEADNSCLEYETQGNETIIGNDTNVISNDADTQVINNMPEYDSLKFAANANKLSKSNDFIFNEETQVDPNKHKYHLETDTQIINQKLDDTQVISPPSQKDYNIATTRLEANDGNVTSSSPQNAIQIPSTIEKLPLSRPQVVNTQEEEPDSTPSNRKVDLSTRPVYSSSQRLAEEEEEVRTDDEKDKDRINPQELYYDDSLLTHHLRRKRSLSNPESSSEKIIKVSPNKDINENLDNVAPLNNMSKTPLSLKSKHHNQVAFSPTEIDESSPGIKRADILGFPSKSSPQNDNIASNANDGEINEISTQPNLPSSPTKERSRLEMEMKFSKVRRNELKHAVKEREINSEDNSSELEDIDLEHFDNNDSAPSIKRKCRSITVSSSQSQDELHVHKDSSQVTAMDIEVDDQKREKNVLGNVLIEETLNVLTQTDIYYMESVWVSFKFNMYTGKITRVGHENLIVEFEEGSYSIKNSDLYLLDIRIGDKLRTRSSKYKFVVTGLTYRENGDNIKCIRGYNIVSLRRLSKAKGKKFEELETNLSECYMELSDWIHHQQMFQFLLDGQDLLKQDATNIFLNSPSFGIHRTPSRSTRYSITPDVIEYDLKYGSGPVSSPSRKTESKIVNGGTLTKLGSGGLFSGMVFCLTFGKSIDKDKKDKIRTAIENNGGSLLDEGLHDILQYCKNENGSLKLESPVLSEFSFGAVISNTFCRSAKYLQALALGWPILSDYYIFDCLKDNKRLTKWPVYLLPAGQSKFLSSIKSLEIFKFRENYESNKELSQQLKNNNHLLQDVFIIVVNNKANIKTLQTCEFIFYAFGAKSLKHCSSVSEIANVIEQCGDTSILVYDNNETIKQDMKVLKSELTGGTRTRSQSRANKKQNSDKRLLIATTKEKNIGFINWEWVVQCVISGYIWDPEYI</sequence>
<dbReference type="InterPro" id="IPR047250">
    <property type="entry name" value="BRCT_p53bp1-like_rpt2"/>
</dbReference>
<evidence type="ECO:0000313" key="7">
    <source>
        <dbReference type="Proteomes" id="UP000054251"/>
    </source>
</evidence>
<comment type="caution">
    <text evidence="6">The sequence shown here is derived from an EMBL/GenBank/DDBJ whole genome shotgun (WGS) entry which is preliminary data.</text>
</comment>
<dbReference type="GeneID" id="26840365"/>
<comment type="subcellular location">
    <subcellularLocation>
        <location evidence="1">Nucleus</location>
    </subcellularLocation>
</comment>
<accession>A0A0V1PX85</accession>